<dbReference type="Pfam" id="PF02714">
    <property type="entry name" value="RSN1_7TM"/>
    <property type="match status" value="1"/>
</dbReference>
<evidence type="ECO:0000259" key="14">
    <source>
        <dbReference type="Pfam" id="PF14703"/>
    </source>
</evidence>
<feature type="transmembrane region" description="Helical" evidence="11">
    <location>
        <begin position="679"/>
        <end position="701"/>
    </location>
</feature>
<dbReference type="Proteomes" id="UP001157418">
    <property type="component" value="Unassembled WGS sequence"/>
</dbReference>
<keyword evidence="7" id="KW-0406">Ion transport</keyword>
<evidence type="ECO:0000259" key="13">
    <source>
        <dbReference type="Pfam" id="PF13967"/>
    </source>
</evidence>
<evidence type="ECO:0000256" key="2">
    <source>
        <dbReference type="ARBA" id="ARBA00007779"/>
    </source>
</evidence>
<keyword evidence="6 11" id="KW-1133">Transmembrane helix</keyword>
<comment type="subcellular location">
    <subcellularLocation>
        <location evidence="1">Membrane</location>
        <topology evidence="1">Multi-pass membrane protein</topology>
    </subcellularLocation>
</comment>
<feature type="transmembrane region" description="Helical" evidence="11">
    <location>
        <begin position="525"/>
        <end position="544"/>
    </location>
</feature>
<dbReference type="InterPro" id="IPR032880">
    <property type="entry name" value="CSC1/OSCA1-like_N"/>
</dbReference>
<dbReference type="AlphaFoldDB" id="A0AAU9PVQ7"/>
<dbReference type="GO" id="GO:0005227">
    <property type="term" value="F:calcium-activated cation channel activity"/>
    <property type="evidence" value="ECO:0007669"/>
    <property type="project" value="InterPro"/>
</dbReference>
<evidence type="ECO:0000256" key="1">
    <source>
        <dbReference type="ARBA" id="ARBA00004141"/>
    </source>
</evidence>
<feature type="compositionally biased region" description="Low complexity" evidence="10">
    <location>
        <begin position="818"/>
        <end position="830"/>
    </location>
</feature>
<feature type="transmembrane region" description="Helical" evidence="11">
    <location>
        <begin position="170"/>
        <end position="194"/>
    </location>
</feature>
<proteinExistence type="inferred from homology"/>
<feature type="domain" description="CSC1/OSCA1-like cytosolic" evidence="14">
    <location>
        <begin position="270"/>
        <end position="421"/>
    </location>
</feature>
<comment type="caution">
    <text evidence="15">The sequence shown here is derived from an EMBL/GenBank/DDBJ whole genome shotgun (WGS) entry which is preliminary data.</text>
</comment>
<evidence type="ECO:0000256" key="11">
    <source>
        <dbReference type="SAM" id="Phobius"/>
    </source>
</evidence>
<organism evidence="15 16">
    <name type="scientific">Lactuca virosa</name>
    <dbReference type="NCBI Taxonomy" id="75947"/>
    <lineage>
        <taxon>Eukaryota</taxon>
        <taxon>Viridiplantae</taxon>
        <taxon>Streptophyta</taxon>
        <taxon>Embryophyta</taxon>
        <taxon>Tracheophyta</taxon>
        <taxon>Spermatophyta</taxon>
        <taxon>Magnoliopsida</taxon>
        <taxon>eudicotyledons</taxon>
        <taxon>Gunneridae</taxon>
        <taxon>Pentapetalae</taxon>
        <taxon>asterids</taxon>
        <taxon>campanulids</taxon>
        <taxon>Asterales</taxon>
        <taxon>Asteraceae</taxon>
        <taxon>Cichorioideae</taxon>
        <taxon>Cichorieae</taxon>
        <taxon>Lactucinae</taxon>
        <taxon>Lactuca</taxon>
    </lineage>
</organism>
<dbReference type="PANTHER" id="PTHR13018">
    <property type="entry name" value="PROBABLE MEMBRANE PROTEIN DUF221-RELATED"/>
    <property type="match status" value="1"/>
</dbReference>
<evidence type="ECO:0000256" key="4">
    <source>
        <dbReference type="ARBA" id="ARBA00022692"/>
    </source>
</evidence>
<evidence type="ECO:0000256" key="3">
    <source>
        <dbReference type="ARBA" id="ARBA00022448"/>
    </source>
</evidence>
<gene>
    <name evidence="15" type="ORF">LVIROSA_LOCUS39413</name>
</gene>
<feature type="transmembrane region" description="Helical" evidence="11">
    <location>
        <begin position="226"/>
        <end position="247"/>
    </location>
</feature>
<evidence type="ECO:0000256" key="9">
    <source>
        <dbReference type="ARBA" id="ARBA00023303"/>
    </source>
</evidence>
<feature type="transmembrane region" description="Helical" evidence="11">
    <location>
        <begin position="478"/>
        <end position="505"/>
    </location>
</feature>
<dbReference type="PANTHER" id="PTHR13018:SF117">
    <property type="entry name" value="CSC1-LIKE PROTEIN RXW8"/>
    <property type="match status" value="1"/>
</dbReference>
<accession>A0AAU9PVQ7</accession>
<feature type="domain" description="CSC1/OSCA1-like 7TM region" evidence="12">
    <location>
        <begin position="432"/>
        <end position="695"/>
    </location>
</feature>
<dbReference type="Pfam" id="PF14703">
    <property type="entry name" value="PHM7_cyt"/>
    <property type="match status" value="1"/>
</dbReference>
<feature type="transmembrane region" description="Helical" evidence="11">
    <location>
        <begin position="436"/>
        <end position="458"/>
    </location>
</feature>
<evidence type="ECO:0000313" key="15">
    <source>
        <dbReference type="EMBL" id="CAH1454224.1"/>
    </source>
</evidence>
<feature type="domain" description="CSC1/OSCA1-like N-terminal transmembrane" evidence="13">
    <location>
        <begin position="141"/>
        <end position="248"/>
    </location>
</feature>
<dbReference type="GO" id="GO:0005886">
    <property type="term" value="C:plasma membrane"/>
    <property type="evidence" value="ECO:0007669"/>
    <property type="project" value="TreeGrafter"/>
</dbReference>
<feature type="compositionally biased region" description="Basic and acidic residues" evidence="10">
    <location>
        <begin position="780"/>
        <end position="801"/>
    </location>
</feature>
<keyword evidence="3" id="KW-0813">Transport</keyword>
<evidence type="ECO:0000256" key="8">
    <source>
        <dbReference type="ARBA" id="ARBA00023136"/>
    </source>
</evidence>
<keyword evidence="4 11" id="KW-0812">Transmembrane</keyword>
<feature type="transmembrane region" description="Helical" evidence="11">
    <location>
        <begin position="626"/>
        <end position="658"/>
    </location>
</feature>
<reference evidence="15 16" key="1">
    <citation type="submission" date="2022-01" db="EMBL/GenBank/DDBJ databases">
        <authorList>
            <person name="Xiong W."/>
            <person name="Schranz E."/>
        </authorList>
    </citation>
    <scope>NUCLEOTIDE SEQUENCE [LARGE SCALE GENOMIC DNA]</scope>
</reference>
<evidence type="ECO:0000256" key="10">
    <source>
        <dbReference type="SAM" id="MobiDB-lite"/>
    </source>
</evidence>
<feature type="region of interest" description="Disordered" evidence="10">
    <location>
        <begin position="775"/>
        <end position="843"/>
    </location>
</feature>
<evidence type="ECO:0000256" key="5">
    <source>
        <dbReference type="ARBA" id="ARBA00022837"/>
    </source>
</evidence>
<evidence type="ECO:0000313" key="16">
    <source>
        <dbReference type="Proteomes" id="UP001157418"/>
    </source>
</evidence>
<keyword evidence="9" id="KW-0407">Ion channel</keyword>
<protein>
    <recommendedName>
        <fullName evidence="17">CSC1-like protein RXW8</fullName>
    </recommendedName>
</protein>
<evidence type="ECO:0000259" key="12">
    <source>
        <dbReference type="Pfam" id="PF02714"/>
    </source>
</evidence>
<dbReference type="Pfam" id="PF13967">
    <property type="entry name" value="RSN1_TM"/>
    <property type="match status" value="1"/>
</dbReference>
<feature type="transmembrane region" description="Helical" evidence="11">
    <location>
        <begin position="707"/>
        <end position="725"/>
    </location>
</feature>
<dbReference type="EMBL" id="CAKMRJ010005745">
    <property type="protein sequence ID" value="CAH1454224.1"/>
    <property type="molecule type" value="Genomic_DNA"/>
</dbReference>
<dbReference type="InterPro" id="IPR027815">
    <property type="entry name" value="CSC1/OSCA1-like_cyt"/>
</dbReference>
<comment type="similarity">
    <text evidence="2">Belongs to the CSC1 (TC 1.A.17) family.</text>
</comment>
<dbReference type="InterPro" id="IPR003864">
    <property type="entry name" value="CSC1/OSCA1-like_7TM"/>
</dbReference>
<evidence type="ECO:0000256" key="6">
    <source>
        <dbReference type="ARBA" id="ARBA00022989"/>
    </source>
</evidence>
<keyword evidence="16" id="KW-1185">Reference proteome</keyword>
<evidence type="ECO:0008006" key="17">
    <source>
        <dbReference type="Google" id="ProtNLM"/>
    </source>
</evidence>
<name>A0AAU9PVQ7_9ASTR</name>
<sequence length="843" mass="95216">MKLGLIDGDFTDLTDSPICRRRSLFRLLQFRCQHPHLLGGFAIESTTTKKKKIRPNPPFPSNHFFKATPTNRESLNAIAIAITSSSSSSHCNCYLCSCSITSFLTGRALEIVGVKDGHTSFIDFGWIATGRTRSDNICFERFTPSASWIKKAWDASEEDIFACGGIDAVVFLRIVVFSIRIFAIATILCTFLVLPLNYFGQGMVRLEDATAMDLLTIGNVREGSRWLWAHCFTLYVVSACACTLLYFEFKNVARMRLDQVNRFPTRPSNFTVLVRGVPWSPVESYNESVGKFFSNYYQSSYISHQVVYRFGAVQQLMEDAEMVYNVMTTVPVKQCCEPNANPDRCGLCGARSNSFKVVGHEHKCTGQKVDDGLREKECEAALVFFKSRYDALVVSHTIQSADPMLWVTQLAPEPRDVFWQNLCVPYNLLWIRKISVFIASIVFSVLFLLPTTFVQGLMKIQRLQAAFPFLRRVRDRSVINLITGYLPSLVLTVFLTIVPPLMMLFSTLEGAVSRSTRKRSACAKILIFMFWNVYFSNILSGSWIERMGKLTVTSPKDLATLLAELIPRQASFFMTYVMTSGWSGLSFELLQPVPLVGNWLFKCVLMRDDDFVRPITFSYHTEVTRVLLFGLLGFTFCILAPLILPFLLVYFFFAFLVYRNQIMNVYYVKYQTDGSYWPLAHNATIFSLILTQVVAGILFGMKKSSSASTSTIPLIIGTALFNVFCKNRFLPLFRNRAAQVLIEMDRDDQRSGKLDEIVEKLPSAYNQVELCAEMMEEKEEPPPEKPKKGSDESPKDLEIVKPDSPSGDSLEDVEIVKPGSPSESGEQSPQVEIEPDSNIVSIK</sequence>
<dbReference type="InterPro" id="IPR045122">
    <property type="entry name" value="Csc1-like"/>
</dbReference>
<keyword evidence="8 11" id="KW-0472">Membrane</keyword>
<keyword evidence="5" id="KW-0106">Calcium</keyword>
<evidence type="ECO:0000256" key="7">
    <source>
        <dbReference type="ARBA" id="ARBA00023065"/>
    </source>
</evidence>